<dbReference type="PANTHER" id="PTHR35041">
    <property type="entry name" value="MEDIATOR OF RNA POLYMERASE II TRANSCRIPTION SUBUNIT 1"/>
    <property type="match status" value="1"/>
</dbReference>
<evidence type="ECO:0000313" key="2">
    <source>
        <dbReference type="EMBL" id="KAH7148237.1"/>
    </source>
</evidence>
<organism evidence="2 3">
    <name type="scientific">Dactylonectria macrodidyma</name>
    <dbReference type="NCBI Taxonomy" id="307937"/>
    <lineage>
        <taxon>Eukaryota</taxon>
        <taxon>Fungi</taxon>
        <taxon>Dikarya</taxon>
        <taxon>Ascomycota</taxon>
        <taxon>Pezizomycotina</taxon>
        <taxon>Sordariomycetes</taxon>
        <taxon>Hypocreomycetidae</taxon>
        <taxon>Hypocreales</taxon>
        <taxon>Nectriaceae</taxon>
        <taxon>Dactylonectria</taxon>
    </lineage>
</organism>
<dbReference type="PANTHER" id="PTHR35041:SF3">
    <property type="entry name" value="FORMYLMETHIONINE DEFORMYLASE-LIKE PROTEIN"/>
    <property type="match status" value="1"/>
</dbReference>
<accession>A0A9P9EZB2</accession>
<sequence length="626" mass="70477">MFCLIMIGSLLAIAHHLFYNYLDGKEAENQAFVLRCGTALAFLAKAHLSMAAVLAYRQRAWMTVRENVLSLGAVDSLFAAPGDFSALFSWEIVKSARMSLCLAIYVWATPLLVILTSDTLSVVPRTLEEHSECSSVRTLNFENEETHEWRSQKSIEGRPVLSVSTWNTTAYDDDFNGVDIDPTDSDLFDYWTTTAYAYTRLASRVAYQRVTLTRDDAAKQICNDSWNCSFVIDFVGLGYKCDELAVGRGSKVKKLGAAKAPFTTEDILPDGKFSYLAVTDRGDYAPQQVESTIGGKPTKKPPYPKNLGALRTEPIIWIGYAAVNDTEKLQPQNRTVDGWYDAYTPIIFGCEHYETKYSIEFSFINRIESHVVKRRDFLRKVINTTFIPDEIDNDGTLDNTTASPKSNYIFPQDTRRYRRAAAYHSMGASLRSLLNGTIVKQYNILYTNLDMTRLMDDLNYLPVKDLRNEIQKLYEEMILSMLSKPQFVAVAWANDPRQPSGIRVGGAETNYPCIRTRPSVFYEYRLIQLCLVYGVSILLATIGAYSGLQGAREEGVMRDMKMSSIIAVTRAQHLNMVQSNGDQDSQSLSIAFGWVLESYGWIRGFGLEGDVTRERPHSEPRPPSPG</sequence>
<dbReference type="AlphaFoldDB" id="A0A9P9EZB2"/>
<name>A0A9P9EZB2_9HYPO</name>
<dbReference type="EMBL" id="JAGMUV010000007">
    <property type="protein sequence ID" value="KAH7148237.1"/>
    <property type="molecule type" value="Genomic_DNA"/>
</dbReference>
<keyword evidence="1" id="KW-0812">Transmembrane</keyword>
<feature type="transmembrane region" description="Helical" evidence="1">
    <location>
        <begin position="526"/>
        <end position="548"/>
    </location>
</feature>
<keyword evidence="3" id="KW-1185">Reference proteome</keyword>
<keyword evidence="1" id="KW-0472">Membrane</keyword>
<protein>
    <submittedName>
        <fullName evidence="2">Uncharacterized protein</fullName>
    </submittedName>
</protein>
<gene>
    <name evidence="2" type="ORF">EDB81DRAFT_649607</name>
</gene>
<dbReference type="Proteomes" id="UP000738349">
    <property type="component" value="Unassembled WGS sequence"/>
</dbReference>
<evidence type="ECO:0000313" key="3">
    <source>
        <dbReference type="Proteomes" id="UP000738349"/>
    </source>
</evidence>
<proteinExistence type="predicted"/>
<evidence type="ECO:0000256" key="1">
    <source>
        <dbReference type="SAM" id="Phobius"/>
    </source>
</evidence>
<keyword evidence="1" id="KW-1133">Transmembrane helix</keyword>
<reference evidence="2" key="1">
    <citation type="journal article" date="2021" name="Nat. Commun.">
        <title>Genetic determinants of endophytism in the Arabidopsis root mycobiome.</title>
        <authorList>
            <person name="Mesny F."/>
            <person name="Miyauchi S."/>
            <person name="Thiergart T."/>
            <person name="Pickel B."/>
            <person name="Atanasova L."/>
            <person name="Karlsson M."/>
            <person name="Huettel B."/>
            <person name="Barry K.W."/>
            <person name="Haridas S."/>
            <person name="Chen C."/>
            <person name="Bauer D."/>
            <person name="Andreopoulos W."/>
            <person name="Pangilinan J."/>
            <person name="LaButti K."/>
            <person name="Riley R."/>
            <person name="Lipzen A."/>
            <person name="Clum A."/>
            <person name="Drula E."/>
            <person name="Henrissat B."/>
            <person name="Kohler A."/>
            <person name="Grigoriev I.V."/>
            <person name="Martin F.M."/>
            <person name="Hacquard S."/>
        </authorList>
    </citation>
    <scope>NUCLEOTIDE SEQUENCE</scope>
    <source>
        <strain evidence="2">MPI-CAGE-AT-0147</strain>
    </source>
</reference>
<comment type="caution">
    <text evidence="2">The sequence shown here is derived from an EMBL/GenBank/DDBJ whole genome shotgun (WGS) entry which is preliminary data.</text>
</comment>
<dbReference type="OrthoDB" id="5340195at2759"/>